<comment type="catalytic activity">
    <reaction evidence="6">
        <text>L-threonyl-[protein] + ATP = O-phospho-L-threonyl-[protein] + ADP + H(+)</text>
        <dbReference type="Rhea" id="RHEA:46608"/>
        <dbReference type="Rhea" id="RHEA-COMP:11060"/>
        <dbReference type="Rhea" id="RHEA-COMP:11605"/>
        <dbReference type="ChEBI" id="CHEBI:15378"/>
        <dbReference type="ChEBI" id="CHEBI:30013"/>
        <dbReference type="ChEBI" id="CHEBI:30616"/>
        <dbReference type="ChEBI" id="CHEBI:61977"/>
        <dbReference type="ChEBI" id="CHEBI:456216"/>
        <dbReference type="EC" id="2.7.11.1"/>
    </reaction>
</comment>
<comment type="catalytic activity">
    <reaction evidence="7">
        <text>L-seryl-[protein] + ATP = O-phospho-L-seryl-[protein] + ADP + H(+)</text>
        <dbReference type="Rhea" id="RHEA:17989"/>
        <dbReference type="Rhea" id="RHEA-COMP:9863"/>
        <dbReference type="Rhea" id="RHEA-COMP:11604"/>
        <dbReference type="ChEBI" id="CHEBI:15378"/>
        <dbReference type="ChEBI" id="CHEBI:29999"/>
        <dbReference type="ChEBI" id="CHEBI:30616"/>
        <dbReference type="ChEBI" id="CHEBI:83421"/>
        <dbReference type="ChEBI" id="CHEBI:456216"/>
        <dbReference type="EC" id="2.7.11.1"/>
    </reaction>
</comment>
<reference evidence="11" key="1">
    <citation type="journal article" date="2022" name="Cell">
        <title>Repeat-based holocentromeres influence genome architecture and karyotype evolution.</title>
        <authorList>
            <person name="Hofstatter P.G."/>
            <person name="Thangavel G."/>
            <person name="Lux T."/>
            <person name="Neumann P."/>
            <person name="Vondrak T."/>
            <person name="Novak P."/>
            <person name="Zhang M."/>
            <person name="Costa L."/>
            <person name="Castellani M."/>
            <person name="Scott A."/>
            <person name="Toegelov H."/>
            <person name="Fuchs J."/>
            <person name="Mata-Sucre Y."/>
            <person name="Dias Y."/>
            <person name="Vanzela A.L.L."/>
            <person name="Huettel B."/>
            <person name="Almeida C.C.S."/>
            <person name="Simkova H."/>
            <person name="Souza G."/>
            <person name="Pedrosa-Harand A."/>
            <person name="Macas J."/>
            <person name="Mayer K.F.X."/>
            <person name="Houben A."/>
            <person name="Marques A."/>
        </authorList>
    </citation>
    <scope>NUCLEOTIDE SEQUENCE</scope>
    <source>
        <strain evidence="11">RhyBre1mFocal</strain>
    </source>
</reference>
<evidence type="ECO:0000259" key="9">
    <source>
        <dbReference type="PROSITE" id="PS50927"/>
    </source>
</evidence>
<dbReference type="InterPro" id="IPR000858">
    <property type="entry name" value="S_locus_glycoprot_dom"/>
</dbReference>
<evidence type="ECO:0000256" key="6">
    <source>
        <dbReference type="ARBA" id="ARBA00047899"/>
    </source>
</evidence>
<dbReference type="Pfam" id="PF00024">
    <property type="entry name" value="PAN_1"/>
    <property type="match status" value="1"/>
</dbReference>
<keyword evidence="4" id="KW-1015">Disulfide bond</keyword>
<dbReference type="GO" id="GO:0051707">
    <property type="term" value="P:response to other organism"/>
    <property type="evidence" value="ECO:0007669"/>
    <property type="project" value="UniProtKB-ARBA"/>
</dbReference>
<dbReference type="Pfam" id="PF00954">
    <property type="entry name" value="S_locus_glycop"/>
    <property type="match status" value="1"/>
</dbReference>
<dbReference type="GO" id="GO:0016020">
    <property type="term" value="C:membrane"/>
    <property type="evidence" value="ECO:0007669"/>
    <property type="project" value="UniProtKB-SubCell"/>
</dbReference>
<feature type="domain" description="Apple" evidence="10">
    <location>
        <begin position="390"/>
        <end position="471"/>
    </location>
</feature>
<evidence type="ECO:0000256" key="5">
    <source>
        <dbReference type="ARBA" id="ARBA00023170"/>
    </source>
</evidence>
<feature type="domain" description="Bulb-type lectin" evidence="9">
    <location>
        <begin position="93"/>
        <end position="222"/>
    </location>
</feature>
<comment type="subcellular location">
    <subcellularLocation>
        <location evidence="1">Membrane</location>
        <topology evidence="1">Single-pass type I membrane protein</topology>
    </subcellularLocation>
</comment>
<dbReference type="GO" id="GO:0004674">
    <property type="term" value="F:protein serine/threonine kinase activity"/>
    <property type="evidence" value="ECO:0007669"/>
    <property type="project" value="UniProtKB-EC"/>
</dbReference>
<keyword evidence="8" id="KW-1133">Transmembrane helix</keyword>
<keyword evidence="12" id="KW-1185">Reference proteome</keyword>
<organism evidence="11 12">
    <name type="scientific">Rhynchospora breviuscula</name>
    <dbReference type="NCBI Taxonomy" id="2022672"/>
    <lineage>
        <taxon>Eukaryota</taxon>
        <taxon>Viridiplantae</taxon>
        <taxon>Streptophyta</taxon>
        <taxon>Embryophyta</taxon>
        <taxon>Tracheophyta</taxon>
        <taxon>Spermatophyta</taxon>
        <taxon>Magnoliopsida</taxon>
        <taxon>Liliopsida</taxon>
        <taxon>Poales</taxon>
        <taxon>Cyperaceae</taxon>
        <taxon>Cyperoideae</taxon>
        <taxon>Rhynchosporeae</taxon>
        <taxon>Rhynchospora</taxon>
    </lineage>
</organism>
<dbReference type="InterPro" id="IPR001480">
    <property type="entry name" value="Bulb-type_lectin_dom"/>
</dbReference>
<comment type="caution">
    <text evidence="11">The sequence shown here is derived from an EMBL/GenBank/DDBJ whole genome shotgun (WGS) entry which is preliminary data.</text>
</comment>
<dbReference type="EC" id="2.7.11.1" evidence="2"/>
<evidence type="ECO:0000256" key="4">
    <source>
        <dbReference type="ARBA" id="ARBA00023157"/>
    </source>
</evidence>
<evidence type="ECO:0000256" key="2">
    <source>
        <dbReference type="ARBA" id="ARBA00012513"/>
    </source>
</evidence>
<dbReference type="PROSITE" id="PS50948">
    <property type="entry name" value="PAN"/>
    <property type="match status" value="1"/>
</dbReference>
<protein>
    <recommendedName>
        <fullName evidence="2">non-specific serine/threonine protein kinase</fullName>
        <ecNumber evidence="2">2.7.11.1</ecNumber>
    </recommendedName>
</protein>
<keyword evidence="3" id="KW-0732">Signal</keyword>
<dbReference type="SMART" id="SM00473">
    <property type="entry name" value="PAN_AP"/>
    <property type="match status" value="1"/>
</dbReference>
<dbReference type="InterPro" id="IPR051343">
    <property type="entry name" value="G-type_lectin_kinases/EP1-like"/>
</dbReference>
<evidence type="ECO:0000256" key="8">
    <source>
        <dbReference type="SAM" id="Phobius"/>
    </source>
</evidence>
<evidence type="ECO:0000313" key="12">
    <source>
        <dbReference type="Proteomes" id="UP001151287"/>
    </source>
</evidence>
<dbReference type="SUPFAM" id="SSF57414">
    <property type="entry name" value="Hairpin loop containing domain-like"/>
    <property type="match status" value="1"/>
</dbReference>
<dbReference type="AlphaFoldDB" id="A0A9Q0HGP3"/>
<accession>A0A9Q0HGP3</accession>
<dbReference type="OrthoDB" id="590879at2759"/>
<dbReference type="Proteomes" id="UP001151287">
    <property type="component" value="Unassembled WGS sequence"/>
</dbReference>
<gene>
    <name evidence="11" type="ORF">LUZ63_017684</name>
</gene>
<evidence type="ECO:0000256" key="7">
    <source>
        <dbReference type="ARBA" id="ARBA00048679"/>
    </source>
</evidence>
<evidence type="ECO:0000259" key="10">
    <source>
        <dbReference type="PROSITE" id="PS50948"/>
    </source>
</evidence>
<evidence type="ECO:0000256" key="1">
    <source>
        <dbReference type="ARBA" id="ARBA00004479"/>
    </source>
</evidence>
<evidence type="ECO:0000256" key="3">
    <source>
        <dbReference type="ARBA" id="ARBA00022729"/>
    </source>
</evidence>
<keyword evidence="8" id="KW-0472">Membrane</keyword>
<feature type="transmembrane region" description="Helical" evidence="8">
    <location>
        <begin position="489"/>
        <end position="513"/>
    </location>
</feature>
<dbReference type="EMBL" id="JAMQYH010000005">
    <property type="protein sequence ID" value="KAJ1686294.1"/>
    <property type="molecule type" value="Genomic_DNA"/>
</dbReference>
<dbReference type="Gene3D" id="3.50.4.10">
    <property type="entry name" value="Hepatocyte Growth Factor"/>
    <property type="match status" value="1"/>
</dbReference>
<sequence length="546" mass="60130">MKKDPIFLSQALTSINMHHINIPTNHVRFSRSALISQPFPSSFLLNHSLGNTKLHSVSYPLILPMKIKEKGFHMDPFVLFCTVIVLSLVQGTAGASNTTTQLLNGFTATPGKNDAEFEPLLADPTGVFAFGFWHVGSTKLDLAVIHLPSSQPVWRAVPFNPVNWASTTTLSFDGNLVLTDTSIQKDPTWSTNATKGDFIVLRNTSNLEINHFGNENAPPVWQSFDHPFDTVVQGQNFTALTPLFTANKRYTFRIGMGNIALYMLFGGSQEINYWKHSAVEADGQLYGVVDPQGFFYLHNTDGSKAEQIPFNSFNRGFVGLHRMTLQSDGNLNAYYWDDKQWVLDYTAISEPCALPGTCGSYGLCFPGQHTCSCLVNGTDGCLQTDSGDFCGKGNSDFSFVRRAGVTVEYTDLMLSIPVESLDDCEKTCQSNCSCWGALYVNTSKHCYLMDSPIQTVEVSGNSYQGYFKLRNGSGGKSGDGNGGKKGHGVMIGLLVTLTIVFVSLAAYGGYFFWDRRRNKLPRVQLGGPTQEMVQGPYKDLHTMVNT</sequence>
<keyword evidence="5" id="KW-0675">Receptor</keyword>
<name>A0A9Q0HGP3_9POAL</name>
<dbReference type="SMART" id="SM00108">
    <property type="entry name" value="B_lectin"/>
    <property type="match status" value="1"/>
</dbReference>
<dbReference type="PROSITE" id="PS50927">
    <property type="entry name" value="BULB_LECTIN"/>
    <property type="match status" value="1"/>
</dbReference>
<proteinExistence type="predicted"/>
<dbReference type="InterPro" id="IPR036426">
    <property type="entry name" value="Bulb-type_lectin_dom_sf"/>
</dbReference>
<dbReference type="GO" id="GO:0048544">
    <property type="term" value="P:recognition of pollen"/>
    <property type="evidence" value="ECO:0007669"/>
    <property type="project" value="InterPro"/>
</dbReference>
<dbReference type="Pfam" id="PF01453">
    <property type="entry name" value="B_lectin"/>
    <property type="match status" value="1"/>
</dbReference>
<dbReference type="Gene3D" id="2.90.10.10">
    <property type="entry name" value="Bulb-type lectin domain"/>
    <property type="match status" value="1"/>
</dbReference>
<dbReference type="PANTHER" id="PTHR47976:SF115">
    <property type="entry name" value="RECEPTOR-LIKE SERINE_THREONINE-PROTEIN KINASE"/>
    <property type="match status" value="1"/>
</dbReference>
<dbReference type="SUPFAM" id="SSF51110">
    <property type="entry name" value="alpha-D-mannose-specific plant lectins"/>
    <property type="match status" value="1"/>
</dbReference>
<keyword evidence="8" id="KW-0812">Transmembrane</keyword>
<dbReference type="InterPro" id="IPR003609">
    <property type="entry name" value="Pan_app"/>
</dbReference>
<evidence type="ECO:0000313" key="11">
    <source>
        <dbReference type="EMBL" id="KAJ1686294.1"/>
    </source>
</evidence>
<dbReference type="PANTHER" id="PTHR47976">
    <property type="entry name" value="G-TYPE LECTIN S-RECEPTOR-LIKE SERINE/THREONINE-PROTEIN KINASE SD2-5"/>
    <property type="match status" value="1"/>
</dbReference>